<gene>
    <name evidence="2" type="ORF">N0V89_006827</name>
</gene>
<feature type="region of interest" description="Disordered" evidence="1">
    <location>
        <begin position="260"/>
        <end position="317"/>
    </location>
</feature>
<dbReference type="RefSeq" id="XP_056069840.1">
    <property type="nucleotide sequence ID" value="XM_056215593.1"/>
</dbReference>
<dbReference type="AlphaFoldDB" id="A0A9W8XI30"/>
<proteinExistence type="predicted"/>
<feature type="compositionally biased region" description="Basic residues" evidence="1">
    <location>
        <begin position="286"/>
        <end position="301"/>
    </location>
</feature>
<feature type="compositionally biased region" description="Basic and acidic residues" evidence="1">
    <location>
        <begin position="200"/>
        <end position="216"/>
    </location>
</feature>
<feature type="compositionally biased region" description="Acidic residues" evidence="1">
    <location>
        <begin position="188"/>
        <end position="199"/>
    </location>
</feature>
<feature type="compositionally biased region" description="Basic and acidic residues" evidence="1">
    <location>
        <begin position="302"/>
        <end position="317"/>
    </location>
</feature>
<sequence>MSVRRAIAMDNDAFVDPLANLFPQADKPRFANLDWPVWDEGVFDPNMQALEDGHELAFIAGTAYVRRSVSLERPPGLPEFLDKATLNFLGRWGINGFIIGKEKAVVQIKDSHDLLASFRSGVLFAIEKLRELQVPKDVNEGVLKELIDALEAHAHGHFVAMAELGPGIAEALRVESVLTRLGLREIEEDSGIDEEQDEPQDGRSEKSSQEVGKDDDGSQYTEVFEGIGGSVASGDSDQEDLVFEGDELYEEWKDILEILREQQMGKNGNGDTQGGENNPESAAGSSKKRRRTKSKKAKKAKIQAERDKMKAKETKAG</sequence>
<accession>A0A9W8XI30</accession>
<comment type="caution">
    <text evidence="2">The sequence shown here is derived from an EMBL/GenBank/DDBJ whole genome shotgun (WGS) entry which is preliminary data.</text>
</comment>
<dbReference type="GeneID" id="80910357"/>
<dbReference type="OrthoDB" id="3791925at2759"/>
<reference evidence="2" key="1">
    <citation type="submission" date="2022-10" db="EMBL/GenBank/DDBJ databases">
        <title>Tapping the CABI collections for fungal endophytes: first genome assemblies for Collariella, Neodidymelliopsis, Ascochyta clinopodiicola, Didymella pomorum, Didymosphaeria variabile, Neocosmospora piperis and Neocucurbitaria cava.</title>
        <authorList>
            <person name="Hill R."/>
        </authorList>
    </citation>
    <scope>NUCLEOTIDE SEQUENCE</scope>
    <source>
        <strain evidence="2">IMI 356815</strain>
    </source>
</reference>
<keyword evidence="3" id="KW-1185">Reference proteome</keyword>
<dbReference type="Proteomes" id="UP001140513">
    <property type="component" value="Unassembled WGS sequence"/>
</dbReference>
<feature type="region of interest" description="Disordered" evidence="1">
    <location>
        <begin position="188"/>
        <end position="221"/>
    </location>
</feature>
<evidence type="ECO:0000313" key="2">
    <source>
        <dbReference type="EMBL" id="KAJ4351484.1"/>
    </source>
</evidence>
<dbReference type="EMBL" id="JAPEUX010000005">
    <property type="protein sequence ID" value="KAJ4351484.1"/>
    <property type="molecule type" value="Genomic_DNA"/>
</dbReference>
<name>A0A9W8XI30_9PLEO</name>
<evidence type="ECO:0000313" key="3">
    <source>
        <dbReference type="Proteomes" id="UP001140513"/>
    </source>
</evidence>
<organism evidence="2 3">
    <name type="scientific">Didymosphaeria variabile</name>
    <dbReference type="NCBI Taxonomy" id="1932322"/>
    <lineage>
        <taxon>Eukaryota</taxon>
        <taxon>Fungi</taxon>
        <taxon>Dikarya</taxon>
        <taxon>Ascomycota</taxon>
        <taxon>Pezizomycotina</taxon>
        <taxon>Dothideomycetes</taxon>
        <taxon>Pleosporomycetidae</taxon>
        <taxon>Pleosporales</taxon>
        <taxon>Massarineae</taxon>
        <taxon>Didymosphaeriaceae</taxon>
        <taxon>Didymosphaeria</taxon>
    </lineage>
</organism>
<protein>
    <submittedName>
        <fullName evidence="2">Uncharacterized protein</fullName>
    </submittedName>
</protein>
<evidence type="ECO:0000256" key="1">
    <source>
        <dbReference type="SAM" id="MobiDB-lite"/>
    </source>
</evidence>